<protein>
    <submittedName>
        <fullName evidence="1">Uncharacterized protein</fullName>
    </submittedName>
</protein>
<dbReference type="Proteomes" id="UP000590811">
    <property type="component" value="Unassembled WGS sequence"/>
</dbReference>
<reference evidence="1 2" key="1">
    <citation type="submission" date="2020-08" db="EMBL/GenBank/DDBJ databases">
        <title>Genomic Encyclopedia of Type Strains, Phase IV (KMG-V): Genome sequencing to study the core and pangenomes of soil and plant-associated prokaryotes.</title>
        <authorList>
            <person name="Whitman W."/>
        </authorList>
    </citation>
    <scope>NUCLEOTIDE SEQUENCE [LARGE SCALE GENOMIC DNA]</scope>
    <source>
        <strain evidence="1 2">B3ACCR2</strain>
    </source>
</reference>
<evidence type="ECO:0000313" key="1">
    <source>
        <dbReference type="EMBL" id="MBB2987666.1"/>
    </source>
</evidence>
<accession>A0A839Q078</accession>
<dbReference type="RefSeq" id="WP_184510788.1">
    <property type="nucleotide sequence ID" value="NZ_JACHVT010000006.1"/>
</dbReference>
<dbReference type="AlphaFoldDB" id="A0A839Q078"/>
<name>A0A839Q078_9MICO</name>
<gene>
    <name evidence="1" type="ORF">FHW14_002852</name>
</gene>
<organism evidence="1 2">
    <name type="scientific">Terracoccus luteus</name>
    <dbReference type="NCBI Taxonomy" id="53356"/>
    <lineage>
        <taxon>Bacteria</taxon>
        <taxon>Bacillati</taxon>
        <taxon>Actinomycetota</taxon>
        <taxon>Actinomycetes</taxon>
        <taxon>Micrococcales</taxon>
        <taxon>Intrasporangiaceae</taxon>
        <taxon>Terracoccus</taxon>
    </lineage>
</organism>
<dbReference type="EMBL" id="JACHVT010000006">
    <property type="protein sequence ID" value="MBB2987666.1"/>
    <property type="molecule type" value="Genomic_DNA"/>
</dbReference>
<proteinExistence type="predicted"/>
<comment type="caution">
    <text evidence="1">The sequence shown here is derived from an EMBL/GenBank/DDBJ whole genome shotgun (WGS) entry which is preliminary data.</text>
</comment>
<evidence type="ECO:0000313" key="2">
    <source>
        <dbReference type="Proteomes" id="UP000590811"/>
    </source>
</evidence>
<sequence>MDNYVEIVLRRNRGWLWPEDSWGLTPMFGGDGWCHACGVPKHEQTGSIVLQRKGLKVEGAWVPNWQFDAYCLATAVAAKAAERFGIGLMPVVAPGGVPLEASQVIITSSRVPWFDASDITGPISAIHGKSSETCPVCGVTRWLPVGMDVLPPPPAALIDDEPAVFASPEWFGAGKQSFRQILWRRDVADFLVRSSPKDFKVRVARSA</sequence>